<dbReference type="InterPro" id="IPR036317">
    <property type="entry name" value="Cullin_homology_sf"/>
</dbReference>
<gene>
    <name evidence="1" type="ORF">FIM1_3187</name>
</gene>
<dbReference type="EMBL" id="CP015058">
    <property type="protein sequence ID" value="QGN16474.1"/>
    <property type="molecule type" value="Genomic_DNA"/>
</dbReference>
<keyword evidence="2" id="KW-1185">Reference proteome</keyword>
<reference evidence="1 2" key="1">
    <citation type="submission" date="2016-03" db="EMBL/GenBank/DDBJ databases">
        <title>How can Kluyveromyces marxianus grow so fast - potential evolutionary course in Saccharomyces Complex revealed by comparative genomics.</title>
        <authorList>
            <person name="Mo W."/>
            <person name="Lu W."/>
            <person name="Yang X."/>
            <person name="Qi J."/>
            <person name="Lv H."/>
        </authorList>
    </citation>
    <scope>NUCLEOTIDE SEQUENCE [LARGE SCALE GENOMIC DNA]</scope>
    <source>
        <strain evidence="1 2">FIM1</strain>
    </source>
</reference>
<accession>A0ABX6EVT8</accession>
<dbReference type="SUPFAM" id="SSF75632">
    <property type="entry name" value="Cullin homology domain"/>
    <property type="match status" value="1"/>
</dbReference>
<proteinExistence type="predicted"/>
<dbReference type="Proteomes" id="UP000422736">
    <property type="component" value="Chromosome 5"/>
</dbReference>
<protein>
    <submittedName>
        <fullName evidence="1">COG5647 Cullin</fullName>
    </submittedName>
</protein>
<organism evidence="1 2">
    <name type="scientific">Kluyveromyces marxianus</name>
    <name type="common">Yeast</name>
    <name type="synonym">Candida kefyr</name>
    <dbReference type="NCBI Taxonomy" id="4911"/>
    <lineage>
        <taxon>Eukaryota</taxon>
        <taxon>Fungi</taxon>
        <taxon>Dikarya</taxon>
        <taxon>Ascomycota</taxon>
        <taxon>Saccharomycotina</taxon>
        <taxon>Saccharomycetes</taxon>
        <taxon>Saccharomycetales</taxon>
        <taxon>Saccharomycetaceae</taxon>
        <taxon>Kluyveromyces</taxon>
    </lineage>
</organism>
<evidence type="ECO:0000313" key="1">
    <source>
        <dbReference type="EMBL" id="QGN16474.1"/>
    </source>
</evidence>
<sequence>MPPLVPEKIKSSKNKYDSLLEELKVLLSEYSAPAVNIKHDKEIYILLQKLIRYNVPKLSRTQSNTKQYVVVFKDSFISDLWDIIKKLIDELLTRDQILASIKSKQLSDINMVYVTFNHNVHSLEYYTKAFLPKIFNNIESKSFSSLEEYGTIRFFQKVSEIFNSNTTSIFKDFMVEAFEFPKDQQFLILKNLVAYDLPLEQTSGKLLLTDIVHANIKQFVYDRTHFEKVDTLQIHITFYCEKYPILLQSLISNTIDNLLLRFECFETFFDTCMNDPMTIFCILQELGNMIKYYYPWRIEEYKSLVTKTVVKMITEQYFTSFVSFYSSSLSLSDNNLANSLKDFVLVTLNSDIKNIERIAKWICKISEDYDGNSLNKLIKEFCTFLNDVFGSHSKYDKLLWNIYKRKFFLRSVIKTVSLSDYTAKLNQRFDQQVIESKFLDSVHTFEIRQLNEEIVYSLNIKRAPYIVPIILKHDSILDSLDSSDINGLIIPEILNDLLKVQIRFYMELDKNSHKTLSIQNHMNIIELKSPFTFGVSSTPLILLVNLLQASIFCLFNYDVHLSLSDIKAKLTEDKHEIPLIDRNMEMFLEMNVFRKDENDKFYLNKRYKPKKEALNDEKLILYHLPKISSTAIENDKADNKWYKELVGACIIRTLKQRKKCTKTKLFEFVAAEFPGISHGEFKDALEGCKNYYTSENGNIQYIL</sequence>
<evidence type="ECO:0000313" key="2">
    <source>
        <dbReference type="Proteomes" id="UP000422736"/>
    </source>
</evidence>
<name>A0ABX6EVT8_KLUMA</name>
<dbReference type="Gene3D" id="3.30.230.130">
    <property type="entry name" value="Cullin, Chain C, Domain 2"/>
    <property type="match status" value="1"/>
</dbReference>